<comment type="caution">
    <text evidence="7">The sequence shown here is derived from an EMBL/GenBank/DDBJ whole genome shotgun (WGS) entry which is preliminary data.</text>
</comment>
<organism evidence="7 8">
    <name type="scientific">Psychrobacter sanguinis</name>
    <dbReference type="NCBI Taxonomy" id="861445"/>
    <lineage>
        <taxon>Bacteria</taxon>
        <taxon>Pseudomonadati</taxon>
        <taxon>Pseudomonadota</taxon>
        <taxon>Gammaproteobacteria</taxon>
        <taxon>Moraxellales</taxon>
        <taxon>Moraxellaceae</taxon>
        <taxon>Psychrobacter</taxon>
    </lineage>
</organism>
<proteinExistence type="predicted"/>
<feature type="transmembrane region" description="Helical" evidence="6">
    <location>
        <begin position="66"/>
        <end position="91"/>
    </location>
</feature>
<evidence type="ECO:0000256" key="6">
    <source>
        <dbReference type="SAM" id="Phobius"/>
    </source>
</evidence>
<sequence length="155" mass="17578">MYYRKAMSIQSKAPLRASQRKELQRQKLRRQARLRALVLLVIIGAAWIIDFAFFNNTTSNDSAYAFIIAKSVALGALLNWVAQTVFAWFVFRYSGAQARQNIVGSLYFGQIVKWVIVIAGFSLIFMTIKSLSAAAIVVGFMTMQIGQFLTLWKIR</sequence>
<comment type="subcellular location">
    <subcellularLocation>
        <location evidence="1">Cell membrane</location>
        <topology evidence="1">Multi-pass membrane protein</topology>
    </subcellularLocation>
</comment>
<dbReference type="OrthoDB" id="6649767at2"/>
<protein>
    <submittedName>
        <fullName evidence="7">ATP synthase subunit I</fullName>
    </submittedName>
</protein>
<dbReference type="GO" id="GO:0005886">
    <property type="term" value="C:plasma membrane"/>
    <property type="evidence" value="ECO:0007669"/>
    <property type="project" value="UniProtKB-SubCell"/>
</dbReference>
<evidence type="ECO:0000313" key="7">
    <source>
        <dbReference type="EMBL" id="MUG31631.1"/>
    </source>
</evidence>
<keyword evidence="5 6" id="KW-0472">Membrane</keyword>
<evidence type="ECO:0000256" key="3">
    <source>
        <dbReference type="ARBA" id="ARBA00022692"/>
    </source>
</evidence>
<feature type="transmembrane region" description="Helical" evidence="6">
    <location>
        <begin position="103"/>
        <end position="125"/>
    </location>
</feature>
<name>A0A844LY76_9GAMM</name>
<evidence type="ECO:0000256" key="1">
    <source>
        <dbReference type="ARBA" id="ARBA00004651"/>
    </source>
</evidence>
<keyword evidence="8" id="KW-1185">Reference proteome</keyword>
<evidence type="ECO:0000256" key="2">
    <source>
        <dbReference type="ARBA" id="ARBA00022475"/>
    </source>
</evidence>
<keyword evidence="4 6" id="KW-1133">Transmembrane helix</keyword>
<dbReference type="InterPro" id="IPR005598">
    <property type="entry name" value="ATP_synth_I"/>
</dbReference>
<dbReference type="EMBL" id="WFKQ01000001">
    <property type="protein sequence ID" value="MUG31631.1"/>
    <property type="molecule type" value="Genomic_DNA"/>
</dbReference>
<dbReference type="AlphaFoldDB" id="A0A844LY76"/>
<evidence type="ECO:0000256" key="5">
    <source>
        <dbReference type="ARBA" id="ARBA00023136"/>
    </source>
</evidence>
<reference evidence="7 8" key="1">
    <citation type="journal article" date="2019" name="PLoS ONE">
        <title>Pup mortality in New Zealand sea lions (Phocarctos hookeri) at Enderby Island, Auckland Islands, 2013-18.</title>
        <authorList>
            <person name="Michael S.A."/>
            <person name="Hayman D.T.S."/>
            <person name="Gray R."/>
            <person name="Zhang J."/>
            <person name="Rogers L."/>
            <person name="Roe W.D."/>
        </authorList>
    </citation>
    <scope>NUCLEOTIDE SEQUENCE [LARGE SCALE GENOMIC DNA]</scope>
    <source>
        <strain evidence="7 8">SM868</strain>
    </source>
</reference>
<dbReference type="Proteomes" id="UP000442109">
    <property type="component" value="Unassembled WGS sequence"/>
</dbReference>
<gene>
    <name evidence="7" type="ORF">GB996_02355</name>
</gene>
<accession>A0A844LY76</accession>
<keyword evidence="2" id="KW-1003">Cell membrane</keyword>
<keyword evidence="3 6" id="KW-0812">Transmembrane</keyword>
<dbReference type="Pfam" id="PF03899">
    <property type="entry name" value="ATP-synt_I"/>
    <property type="match status" value="1"/>
</dbReference>
<feature type="transmembrane region" description="Helical" evidence="6">
    <location>
        <begin position="34"/>
        <end position="54"/>
    </location>
</feature>
<evidence type="ECO:0000256" key="4">
    <source>
        <dbReference type="ARBA" id="ARBA00022989"/>
    </source>
</evidence>
<evidence type="ECO:0000313" key="8">
    <source>
        <dbReference type="Proteomes" id="UP000442109"/>
    </source>
</evidence>
<feature type="transmembrane region" description="Helical" evidence="6">
    <location>
        <begin position="131"/>
        <end position="152"/>
    </location>
</feature>